<gene>
    <name evidence="2" type="ORF">EP57_14785</name>
</gene>
<organism evidence="2 3">
    <name type="scientific">Listeria booriae</name>
    <dbReference type="NCBI Taxonomy" id="1552123"/>
    <lineage>
        <taxon>Bacteria</taxon>
        <taxon>Bacillati</taxon>
        <taxon>Bacillota</taxon>
        <taxon>Bacilli</taxon>
        <taxon>Bacillales</taxon>
        <taxon>Listeriaceae</taxon>
        <taxon>Listeria</taxon>
    </lineage>
</organism>
<proteinExistence type="predicted"/>
<evidence type="ECO:0000313" key="3">
    <source>
        <dbReference type="Proteomes" id="UP000029844"/>
    </source>
</evidence>
<dbReference type="STRING" id="1552123.EP57_14785"/>
<keyword evidence="3" id="KW-1185">Reference proteome</keyword>
<dbReference type="AlphaFoldDB" id="A0A099W0C5"/>
<protein>
    <submittedName>
        <fullName evidence="2">Uncharacterized protein</fullName>
    </submittedName>
</protein>
<keyword evidence="1" id="KW-0812">Transmembrane</keyword>
<reference evidence="2 3" key="1">
    <citation type="submission" date="2014-05" db="EMBL/GenBank/DDBJ databases">
        <title>Novel Listeriaceae from food processing environments.</title>
        <authorList>
            <person name="den Bakker H.C."/>
        </authorList>
    </citation>
    <scope>NUCLEOTIDE SEQUENCE [LARGE SCALE GENOMIC DNA]</scope>
    <source>
        <strain evidence="2 3">FSL A5-0281</strain>
    </source>
</reference>
<feature type="transmembrane region" description="Helical" evidence="1">
    <location>
        <begin position="6"/>
        <end position="34"/>
    </location>
</feature>
<dbReference type="Proteomes" id="UP000029844">
    <property type="component" value="Unassembled WGS sequence"/>
</dbReference>
<accession>A0A099W0C5</accession>
<sequence length="75" mass="8382">MIFLCLIGWKLCFFGLVAGSGVVVFLCWVCLCFAIQLKQPALRKLQALHKNQKRIFIAATPVSVRVIVFGGNTWV</sequence>
<evidence type="ECO:0000313" key="2">
    <source>
        <dbReference type="EMBL" id="KGL38432.1"/>
    </source>
</evidence>
<name>A0A099W0C5_9LIST</name>
<dbReference type="EMBL" id="JNFA01000029">
    <property type="protein sequence ID" value="KGL38432.1"/>
    <property type="molecule type" value="Genomic_DNA"/>
</dbReference>
<evidence type="ECO:0000256" key="1">
    <source>
        <dbReference type="SAM" id="Phobius"/>
    </source>
</evidence>
<keyword evidence="1" id="KW-1133">Transmembrane helix</keyword>
<comment type="caution">
    <text evidence="2">The sequence shown here is derived from an EMBL/GenBank/DDBJ whole genome shotgun (WGS) entry which is preliminary data.</text>
</comment>
<keyword evidence="1" id="KW-0472">Membrane</keyword>
<feature type="transmembrane region" description="Helical" evidence="1">
    <location>
        <begin position="55"/>
        <end position="74"/>
    </location>
</feature>